<dbReference type="AlphaFoldDB" id="A0A1F7KZX5"/>
<comment type="caution">
    <text evidence="2">The sequence shown here is derived from an EMBL/GenBank/DDBJ whole genome shotgun (WGS) entry which is preliminary data.</text>
</comment>
<protein>
    <recommendedName>
        <fullName evidence="1">N-acetyltransferase domain-containing protein</fullName>
    </recommendedName>
</protein>
<evidence type="ECO:0000259" key="1">
    <source>
        <dbReference type="PROSITE" id="PS51186"/>
    </source>
</evidence>
<dbReference type="Gene3D" id="3.40.630.30">
    <property type="match status" value="1"/>
</dbReference>
<name>A0A1F7KZX5_9BACT</name>
<dbReference type="InterPro" id="IPR000182">
    <property type="entry name" value="GNAT_dom"/>
</dbReference>
<dbReference type="SUPFAM" id="SSF55729">
    <property type="entry name" value="Acyl-CoA N-acyltransferases (Nat)"/>
    <property type="match status" value="1"/>
</dbReference>
<dbReference type="Pfam" id="PF00583">
    <property type="entry name" value="Acetyltransf_1"/>
    <property type="match status" value="1"/>
</dbReference>
<gene>
    <name evidence="2" type="ORF">A3K52_01400</name>
</gene>
<reference evidence="2 3" key="1">
    <citation type="journal article" date="2016" name="Nat. Commun.">
        <title>Thousands of microbial genomes shed light on interconnected biogeochemical processes in an aquifer system.</title>
        <authorList>
            <person name="Anantharaman K."/>
            <person name="Brown C.T."/>
            <person name="Hug L.A."/>
            <person name="Sharon I."/>
            <person name="Castelle C.J."/>
            <person name="Probst A.J."/>
            <person name="Thomas B.C."/>
            <person name="Singh A."/>
            <person name="Wilkins M.J."/>
            <person name="Karaoz U."/>
            <person name="Brodie E.L."/>
            <person name="Williams K.H."/>
            <person name="Hubbard S.S."/>
            <person name="Banfield J.F."/>
        </authorList>
    </citation>
    <scope>NUCLEOTIDE SEQUENCE [LARGE SCALE GENOMIC DNA]</scope>
</reference>
<proteinExistence type="predicted"/>
<evidence type="ECO:0000313" key="2">
    <source>
        <dbReference type="EMBL" id="OGK73433.1"/>
    </source>
</evidence>
<dbReference type="EMBL" id="MGBR01000001">
    <property type="protein sequence ID" value="OGK73433.1"/>
    <property type="molecule type" value="Genomic_DNA"/>
</dbReference>
<dbReference type="InterPro" id="IPR016181">
    <property type="entry name" value="Acyl_CoA_acyltransferase"/>
</dbReference>
<dbReference type="Proteomes" id="UP000177050">
    <property type="component" value="Unassembled WGS sequence"/>
</dbReference>
<evidence type="ECO:0000313" key="3">
    <source>
        <dbReference type="Proteomes" id="UP000177050"/>
    </source>
</evidence>
<dbReference type="PROSITE" id="PS51186">
    <property type="entry name" value="GNAT"/>
    <property type="match status" value="1"/>
</dbReference>
<accession>A0A1F7KZX5</accession>
<organism evidence="2 3">
    <name type="scientific">Candidatus Roizmanbacteria bacterium RIFOXYD1_FULL_38_12</name>
    <dbReference type="NCBI Taxonomy" id="1802093"/>
    <lineage>
        <taxon>Bacteria</taxon>
        <taxon>Candidatus Roizmaniibacteriota</taxon>
    </lineage>
</organism>
<feature type="domain" description="N-acetyltransferase" evidence="1">
    <location>
        <begin position="5"/>
        <end position="142"/>
    </location>
</feature>
<dbReference type="GO" id="GO:0016747">
    <property type="term" value="F:acyltransferase activity, transferring groups other than amino-acyl groups"/>
    <property type="evidence" value="ECO:0007669"/>
    <property type="project" value="InterPro"/>
</dbReference>
<sequence>MSIEYKIQNAQPKDATGLASLAQRGFKGYPFESVYDPISLAGNIAKGEIRIIALLQPDLQRIIGTAVLGVDGLMAEIKRVIVDPDYRKNGLAKDMTIHLAQEAEKRHAHPYTDTRADQIGMQRSSLGAGLKAVSIETGKHVVFDHRDGDDKPVGPARESMVHMTSLEIPSESLYEGLRKWPPLLAEKLIENMEKAQHNPEEKNREVATTRLPSAQKVREKIYGMLSEAQNGFQVLYDEQDVTIISHGNIKMTIIKPDASGFLETNELTSKEDLEYVLRLSEAIGLQIVTGYENVHDGKRVLLMSEDSLIPAMVRPWQVSEKKAPEWQVGFRKTMNDYDQCLHHIRLDETVRRQLEEFVTNLRANVLNN</sequence>
<dbReference type="CDD" id="cd04301">
    <property type="entry name" value="NAT_SF"/>
    <property type="match status" value="1"/>
</dbReference>